<dbReference type="Pfam" id="PF15874">
    <property type="entry name" value="Il2rg"/>
    <property type="match status" value="1"/>
</dbReference>
<reference evidence="1 2" key="1">
    <citation type="submission" date="2024-04" db="EMBL/GenBank/DDBJ databases">
        <authorList>
            <person name="Waldvogel A.-M."/>
            <person name="Schoenle A."/>
        </authorList>
    </citation>
    <scope>NUCLEOTIDE SEQUENCE [LARGE SCALE GENOMIC DNA]</scope>
</reference>
<accession>A0AAV2MT35</accession>
<organism evidence="1 2">
    <name type="scientific">Knipowitschia caucasica</name>
    <name type="common">Caucasian dwarf goby</name>
    <name type="synonym">Pomatoschistus caucasicus</name>
    <dbReference type="NCBI Taxonomy" id="637954"/>
    <lineage>
        <taxon>Eukaryota</taxon>
        <taxon>Metazoa</taxon>
        <taxon>Chordata</taxon>
        <taxon>Craniata</taxon>
        <taxon>Vertebrata</taxon>
        <taxon>Euteleostomi</taxon>
        <taxon>Actinopterygii</taxon>
        <taxon>Neopterygii</taxon>
        <taxon>Teleostei</taxon>
        <taxon>Neoteleostei</taxon>
        <taxon>Acanthomorphata</taxon>
        <taxon>Gobiaria</taxon>
        <taxon>Gobiiformes</taxon>
        <taxon>Gobioidei</taxon>
        <taxon>Gobiidae</taxon>
        <taxon>Gobiinae</taxon>
        <taxon>Knipowitschia</taxon>
    </lineage>
</organism>
<evidence type="ECO:0000313" key="2">
    <source>
        <dbReference type="Proteomes" id="UP001497482"/>
    </source>
</evidence>
<dbReference type="EMBL" id="OZ035831">
    <property type="protein sequence ID" value="CAL1616460.1"/>
    <property type="molecule type" value="Genomic_DNA"/>
</dbReference>
<proteinExistence type="predicted"/>
<gene>
    <name evidence="1" type="ORF">KC01_LOCUS42210</name>
</gene>
<name>A0AAV2MT35_KNICA</name>
<dbReference type="InterPro" id="IPR039471">
    <property type="entry name" value="CXorf65-like"/>
</dbReference>
<dbReference type="Proteomes" id="UP001497482">
    <property type="component" value="Chromosome 9"/>
</dbReference>
<sequence length="89" mass="10083">MELFNPDCQLIHFVTNLKLRCGLDSTEQVELMDSSGTLVKLEGRERSLSRASALLTGRRSYMLLRVCSVPEAKPRCRTRTVSSTNMTFE</sequence>
<protein>
    <submittedName>
        <fullName evidence="1">Uncharacterized protein</fullName>
    </submittedName>
</protein>
<evidence type="ECO:0000313" key="1">
    <source>
        <dbReference type="EMBL" id="CAL1616460.1"/>
    </source>
</evidence>
<dbReference type="PANTHER" id="PTHR33887:SF1">
    <property type="entry name" value="GENE 867-RELATED"/>
    <property type="match status" value="1"/>
</dbReference>
<dbReference type="AlphaFoldDB" id="A0AAV2MT35"/>
<keyword evidence="2" id="KW-1185">Reference proteome</keyword>
<dbReference type="PANTHER" id="PTHR33887">
    <property type="entry name" value="PB1 DOMAIN-CONTAINING PROTEIN"/>
    <property type="match status" value="1"/>
</dbReference>